<dbReference type="SUPFAM" id="SSF81301">
    <property type="entry name" value="Nucleotidyltransferase"/>
    <property type="match status" value="1"/>
</dbReference>
<evidence type="ECO:0000259" key="1">
    <source>
        <dbReference type="Pfam" id="PF18765"/>
    </source>
</evidence>
<dbReference type="InterPro" id="IPR052930">
    <property type="entry name" value="TA_antitoxin_MntA"/>
</dbReference>
<dbReference type="PANTHER" id="PTHR43852:SF3">
    <property type="entry name" value="NUCLEOTIDYLTRANSFERASE"/>
    <property type="match status" value="1"/>
</dbReference>
<reference evidence="2 3" key="1">
    <citation type="submission" date="2023-03" db="EMBL/GenBank/DDBJ databases">
        <title>Novel Species.</title>
        <authorList>
            <person name="Ma S."/>
        </authorList>
    </citation>
    <scope>NUCLEOTIDE SEQUENCE [LARGE SCALE GENOMIC DNA]</scope>
    <source>
        <strain evidence="2 3">B11</strain>
    </source>
</reference>
<evidence type="ECO:0000313" key="3">
    <source>
        <dbReference type="Proteomes" id="UP001461341"/>
    </source>
</evidence>
<dbReference type="InterPro" id="IPR043519">
    <property type="entry name" value="NT_sf"/>
</dbReference>
<dbReference type="RefSeq" id="WP_369018372.1">
    <property type="nucleotide sequence ID" value="NZ_CP121689.1"/>
</dbReference>
<gene>
    <name evidence="2" type="ORF">QBE54_00330</name>
</gene>
<feature type="domain" description="Polymerase beta nucleotidyltransferase" evidence="1">
    <location>
        <begin position="10"/>
        <end position="101"/>
    </location>
</feature>
<evidence type="ECO:0000313" key="2">
    <source>
        <dbReference type="EMBL" id="WZL76214.1"/>
    </source>
</evidence>
<dbReference type="PANTHER" id="PTHR43852">
    <property type="entry name" value="NUCLEOTIDYLTRANSFERASE"/>
    <property type="match status" value="1"/>
</dbReference>
<keyword evidence="3" id="KW-1185">Reference proteome</keyword>
<organism evidence="2 3">
    <name type="scientific">Thermatribacter velox</name>
    <dbReference type="NCBI Taxonomy" id="3039681"/>
    <lineage>
        <taxon>Bacteria</taxon>
        <taxon>Pseudomonadati</taxon>
        <taxon>Atribacterota</taxon>
        <taxon>Atribacteria</taxon>
        <taxon>Atribacterales</taxon>
        <taxon>Thermatribacteraceae</taxon>
        <taxon>Thermatribacter</taxon>
    </lineage>
</organism>
<dbReference type="EMBL" id="CP121689">
    <property type="protein sequence ID" value="WZL76214.1"/>
    <property type="molecule type" value="Genomic_DNA"/>
</dbReference>
<dbReference type="Gene3D" id="3.30.460.10">
    <property type="entry name" value="Beta Polymerase, domain 2"/>
    <property type="match status" value="1"/>
</dbReference>
<dbReference type="Proteomes" id="UP001461341">
    <property type="component" value="Chromosome"/>
</dbReference>
<proteinExistence type="predicted"/>
<name>A0ABZ2YB41_9BACT</name>
<dbReference type="CDD" id="cd05403">
    <property type="entry name" value="NT_KNTase_like"/>
    <property type="match status" value="1"/>
</dbReference>
<protein>
    <submittedName>
        <fullName evidence="2">Nucleotidyltransferase domain-containing protein</fullName>
    </submittedName>
</protein>
<sequence>MMYTKADILEKVQSVLNTREEIIFAYLFGSFTEEVSFRDIDIAVYCDEEHPRLRNLFYDIELARELESVLGIPVDLVILNHAPDYIVYRASRGILIKDMDEDFRCDFLVLRWKTYLDFQEVLKKYAQEFKNAHR</sequence>
<dbReference type="Pfam" id="PF18765">
    <property type="entry name" value="Polbeta"/>
    <property type="match status" value="1"/>
</dbReference>
<dbReference type="InterPro" id="IPR041633">
    <property type="entry name" value="Polbeta"/>
</dbReference>
<accession>A0ABZ2YB41</accession>